<protein>
    <submittedName>
        <fullName evidence="1">Unannotated protein</fullName>
    </submittedName>
</protein>
<dbReference type="InterPro" id="IPR008928">
    <property type="entry name" value="6-hairpin_glycosidase_sf"/>
</dbReference>
<name>A0A6J6Q2M9_9ZZZZ</name>
<dbReference type="EMBL" id="CAEZXP010000006">
    <property type="protein sequence ID" value="CAB4706071.1"/>
    <property type="molecule type" value="Genomic_DNA"/>
</dbReference>
<proteinExistence type="predicted"/>
<dbReference type="SUPFAM" id="SSF48208">
    <property type="entry name" value="Six-hairpin glycosidases"/>
    <property type="match status" value="1"/>
</dbReference>
<sequence>MLGSDDSNGRALFALGGAVHAGGTYATRLYPLFTITGTAFDTHAPRANAWAILGAAEVLKARPDDAVAKDLLYRCLPRLGTTRLNPVWPWPEDRLAYDNARLPQARIAAGRALGDVDLVDEGLALLTWLTNVETTGGHFSFTPHTGWAHGEPRPGFDQQPIEGGSMADACSEAFAATGDPRWAELTQLAAEWFFGNNDTGALLFDAETGGGRDGLESDGCNENQGAESTLAVITALQAARRSQAALRSAASTVSVSSTAAPVQRSAAP</sequence>
<organism evidence="1">
    <name type="scientific">freshwater metagenome</name>
    <dbReference type="NCBI Taxonomy" id="449393"/>
    <lineage>
        <taxon>unclassified sequences</taxon>
        <taxon>metagenomes</taxon>
        <taxon>ecological metagenomes</taxon>
    </lineage>
</organism>
<gene>
    <name evidence="1" type="ORF">UFOPK2399_01673</name>
</gene>
<accession>A0A6J6Q2M9</accession>
<reference evidence="1" key="1">
    <citation type="submission" date="2020-05" db="EMBL/GenBank/DDBJ databases">
        <authorList>
            <person name="Chiriac C."/>
            <person name="Salcher M."/>
            <person name="Ghai R."/>
            <person name="Kavagutti S V."/>
        </authorList>
    </citation>
    <scope>NUCLEOTIDE SEQUENCE</scope>
</reference>
<dbReference type="GO" id="GO:0005975">
    <property type="term" value="P:carbohydrate metabolic process"/>
    <property type="evidence" value="ECO:0007669"/>
    <property type="project" value="InterPro"/>
</dbReference>
<evidence type="ECO:0000313" key="1">
    <source>
        <dbReference type="EMBL" id="CAB4706071.1"/>
    </source>
</evidence>
<dbReference type="AlphaFoldDB" id="A0A6J6Q2M9"/>